<evidence type="ECO:0000313" key="1">
    <source>
        <dbReference type="EMBL" id="KAI6082077.1"/>
    </source>
</evidence>
<protein>
    <submittedName>
        <fullName evidence="1">Uncharacterized protein</fullName>
    </submittedName>
</protein>
<dbReference type="Proteomes" id="UP001497680">
    <property type="component" value="Unassembled WGS sequence"/>
</dbReference>
<name>A0ACC0CP73_9PEZI</name>
<sequence length="76" mass="8655">MKKLAQPSFPPLRPRALRPSDRRYSKSERLDLVIANAGIVETPPGLTKEMHWGSNCVGYAVMLQFLRFARRKAMPT</sequence>
<reference evidence="1 2" key="1">
    <citation type="journal article" date="2022" name="New Phytol.">
        <title>Ecological generalism drives hyperdiversity of secondary metabolite gene clusters in xylarialean endophytes.</title>
        <authorList>
            <person name="Franco M.E.E."/>
            <person name="Wisecaver J.H."/>
            <person name="Arnold A.E."/>
            <person name="Ju Y.M."/>
            <person name="Slot J.C."/>
            <person name="Ahrendt S."/>
            <person name="Moore L.P."/>
            <person name="Eastman K.E."/>
            <person name="Scott K."/>
            <person name="Konkel Z."/>
            <person name="Mondo S.J."/>
            <person name="Kuo A."/>
            <person name="Hayes R.D."/>
            <person name="Haridas S."/>
            <person name="Andreopoulos B."/>
            <person name="Riley R."/>
            <person name="LaButti K."/>
            <person name="Pangilinan J."/>
            <person name="Lipzen A."/>
            <person name="Amirebrahimi M."/>
            <person name="Yan J."/>
            <person name="Adam C."/>
            <person name="Keymanesh K."/>
            <person name="Ng V."/>
            <person name="Louie K."/>
            <person name="Northen T."/>
            <person name="Drula E."/>
            <person name="Henrissat B."/>
            <person name="Hsieh H.M."/>
            <person name="Youens-Clark K."/>
            <person name="Lutzoni F."/>
            <person name="Miadlikowska J."/>
            <person name="Eastwood D.C."/>
            <person name="Hamelin R.C."/>
            <person name="Grigoriev I.V."/>
            <person name="U'Ren J.M."/>
        </authorList>
    </citation>
    <scope>NUCLEOTIDE SEQUENCE [LARGE SCALE GENOMIC DNA]</scope>
    <source>
        <strain evidence="1 2">ER1909</strain>
    </source>
</reference>
<comment type="caution">
    <text evidence="1">The sequence shown here is derived from an EMBL/GenBank/DDBJ whole genome shotgun (WGS) entry which is preliminary data.</text>
</comment>
<proteinExistence type="predicted"/>
<keyword evidence="2" id="KW-1185">Reference proteome</keyword>
<evidence type="ECO:0000313" key="2">
    <source>
        <dbReference type="Proteomes" id="UP001497680"/>
    </source>
</evidence>
<gene>
    <name evidence="1" type="ORF">F4821DRAFT_264280</name>
</gene>
<organism evidence="1 2">
    <name type="scientific">Hypoxylon rubiginosum</name>
    <dbReference type="NCBI Taxonomy" id="110542"/>
    <lineage>
        <taxon>Eukaryota</taxon>
        <taxon>Fungi</taxon>
        <taxon>Dikarya</taxon>
        <taxon>Ascomycota</taxon>
        <taxon>Pezizomycotina</taxon>
        <taxon>Sordariomycetes</taxon>
        <taxon>Xylariomycetidae</taxon>
        <taxon>Xylariales</taxon>
        <taxon>Hypoxylaceae</taxon>
        <taxon>Hypoxylon</taxon>
    </lineage>
</organism>
<accession>A0ACC0CP73</accession>
<dbReference type="EMBL" id="MU394379">
    <property type="protein sequence ID" value="KAI6082077.1"/>
    <property type="molecule type" value="Genomic_DNA"/>
</dbReference>